<evidence type="ECO:0000313" key="7">
    <source>
        <dbReference type="EMBL" id="QWG03201.1"/>
    </source>
</evidence>
<evidence type="ECO:0000256" key="4">
    <source>
        <dbReference type="ARBA" id="ARBA00023136"/>
    </source>
</evidence>
<evidence type="ECO:0000256" key="2">
    <source>
        <dbReference type="ARBA" id="ARBA00022692"/>
    </source>
</evidence>
<feature type="region of interest" description="Disordered" evidence="5">
    <location>
        <begin position="1483"/>
        <end position="1522"/>
    </location>
</feature>
<dbReference type="KEGG" id="fya:KMW28_06365"/>
<dbReference type="RefSeq" id="WP_169664118.1">
    <property type="nucleotide sequence ID" value="NZ_CP076132.1"/>
</dbReference>
<dbReference type="GO" id="GO:0005886">
    <property type="term" value="C:plasma membrane"/>
    <property type="evidence" value="ECO:0007669"/>
    <property type="project" value="InterPro"/>
</dbReference>
<sequence>MSFSQLPFVQTAIIHKVTQKLSDQFHHKTTIESVKLDWFDRWRLQNVKIVDLDSVPLISVEEVSLNFSFINLLYNQDRYIHIEDAILTGADVEMVMDARLDSMNNMTRWIRHLVGDPKGEHRYDIKEPKDTHIVFENVQFVNSRYSLYNPYATPRERGKFDVADMEFLNIDAKVTNLKIDRDTIAMNIKDLHAYERRSRLRLKEMDGDFAISTTGMSIKNLYGKMGSSFLSGEISFKTDDYTDYNDFYYCVYMNAKLKNSSIHTNDLANFFTYFDSIHDYISGDVILSGRVNDLDVKDTNLRFGQGSTIRGDFKFNKIIDKERTIMDLKFGDSYYFVDDLLPYVPGEYRDYVKLFGAVAMSGEFKGTLDEFDLNGIVNSEYGVMEPKMDINIPKETYIGYLKTDSLDVGQIFDVDMLGRMDFEGDIKGKGFNPKSIRLNVNARMSSLELNDYTYHNIYLDSTYMKEGFFSGGFRVNDPNLKMYVDGILDFRDSTFQFESGIFAKDLQKLNVTEKKIGFQTSIDAEFDNVGDNGVSGGLYLDNTRLYNEQRILDIEKVTLVTTISNSGLRLVNFDSDFLGFDMAGYFNISQLSKDVNRIIKEAELSLFDKSSEKVEKYYSKKSKKLEEQGIDSYSVDMDLQVYNVNNLLSIFTDSIKIADNTNAILAADFGERQHVSAQLYSDQLSFYDVTLDSNVMEYVTNKEALQDDFNSSVRVESKHQNIRGILSSDFAFQAFSLDNKMVFNTQANFYKYSTNIDLKGDVSIHSDSLVFRLPQSGILYRDKYWTTASTKASKVIVYLDGVHFENFHLFNDTEQILLDGFAKKDTDLPLHIKIDNLNLNYLPELTEQDVKGEVDSLDVYIENVFEEMRVYGHMDIKDLEVDGYYLGQLTGRSDWSQEELNVNFNISDSTSQKFKLTGTYFPQLQKDQFDMKLEVKELPLGIFQPYVNEVVDRLDGVATGWIKISGTKEKPKLWGNVLAKDGNIKMVYLNVDYKFGEQGDNAKIEIRPTEVKTKNLKVVDEYGHFAFLNGGLEFEEGFENMIASLEVSFDDFFIMKKEEVGNDLFYGTAFGTGNISVTGPFDDINIDVTARADQRTKIYIPLNAIDYSEGDPYIVYVQKDTVLTEENSDEQVVVEKETTTDQANFQVNMNLDITPDAYCEMIFDKKTGDIIRGNGEGKLQMKIDKYRNFEMFGNVEIVKGAYNFTMKVAEFNLVDKKFEINPGSTLSWNGDPYAAQMDIVAKYNQRVSLLPLIDVQDSTVRNAPEITKRYPADVDLLIKGDLSTPVLDFDIDIHDYPATVVTQGGPISLESYVAGFEERIHRDEQELNRQVFGLIVLRQLLSNDSYTGFGQTASSSVSELLTNQLSYILSQVNENFEVDLDMSGLDREALQNLQMRLSYTFAQGKVRVTRDGGFTDNQNQTTAASVLGDWTVEVVVSQDGALRMKFYQKYRQDVYYTTTNQDNTSLTGASMMHTKSFDNFKDITQSPTKRELTKKPKGYKKYIRKKKRAEKKANKHHEKHSE</sequence>
<feature type="domain" description="Translocation and assembly module TamB C-terminal" evidence="6">
    <location>
        <begin position="1026"/>
        <end position="1457"/>
    </location>
</feature>
<keyword evidence="4" id="KW-0472">Membrane</keyword>
<protein>
    <submittedName>
        <fullName evidence="7">Translocation/assembly module TamB</fullName>
    </submittedName>
</protein>
<name>A0AAX1N7I9_9BACT</name>
<comment type="subcellular location">
    <subcellularLocation>
        <location evidence="1">Membrane</location>
        <topology evidence="1">Single-pass membrane protein</topology>
    </subcellularLocation>
</comment>
<dbReference type="EMBL" id="CP076132">
    <property type="protein sequence ID" value="QWG03201.1"/>
    <property type="molecule type" value="Genomic_DNA"/>
</dbReference>
<gene>
    <name evidence="7" type="ORF">KMW28_06365</name>
</gene>
<dbReference type="GO" id="GO:0009306">
    <property type="term" value="P:protein secretion"/>
    <property type="evidence" value="ECO:0007669"/>
    <property type="project" value="InterPro"/>
</dbReference>
<evidence type="ECO:0000256" key="5">
    <source>
        <dbReference type="SAM" id="MobiDB-lite"/>
    </source>
</evidence>
<proteinExistence type="predicted"/>
<dbReference type="Pfam" id="PF04357">
    <property type="entry name" value="TamB"/>
    <property type="match status" value="1"/>
</dbReference>
<keyword evidence="2" id="KW-0812">Transmembrane</keyword>
<dbReference type="InterPro" id="IPR007452">
    <property type="entry name" value="TamB_C"/>
</dbReference>
<reference evidence="7 8" key="1">
    <citation type="submission" date="2021-05" db="EMBL/GenBank/DDBJ databases">
        <title>Comparative genomic studies on the polysaccharide-degrading batcterial strains of the Flammeovirga genus.</title>
        <authorList>
            <person name="Zewei F."/>
            <person name="Zheng Z."/>
            <person name="Yu L."/>
            <person name="Ruyue G."/>
            <person name="Yanhong M."/>
            <person name="Yuanyuan C."/>
            <person name="Jingyan G."/>
            <person name="Wenjun H."/>
        </authorList>
    </citation>
    <scope>NUCLEOTIDE SEQUENCE [LARGE SCALE GENOMIC DNA]</scope>
    <source>
        <strain evidence="7 8">NBRC:100898</strain>
    </source>
</reference>
<evidence type="ECO:0000259" key="6">
    <source>
        <dbReference type="Pfam" id="PF04357"/>
    </source>
</evidence>
<keyword evidence="8" id="KW-1185">Reference proteome</keyword>
<accession>A0AAX1N7I9</accession>
<keyword evidence="3" id="KW-1133">Transmembrane helix</keyword>
<evidence type="ECO:0000256" key="3">
    <source>
        <dbReference type="ARBA" id="ARBA00022989"/>
    </source>
</evidence>
<evidence type="ECO:0000256" key="1">
    <source>
        <dbReference type="ARBA" id="ARBA00004167"/>
    </source>
</evidence>
<dbReference type="Proteomes" id="UP000678679">
    <property type="component" value="Chromosome 1"/>
</dbReference>
<organism evidence="7 8">
    <name type="scientific">Flammeovirga yaeyamensis</name>
    <dbReference type="NCBI Taxonomy" id="367791"/>
    <lineage>
        <taxon>Bacteria</taxon>
        <taxon>Pseudomonadati</taxon>
        <taxon>Bacteroidota</taxon>
        <taxon>Cytophagia</taxon>
        <taxon>Cytophagales</taxon>
        <taxon>Flammeovirgaceae</taxon>
        <taxon>Flammeovirga</taxon>
    </lineage>
</organism>
<evidence type="ECO:0000313" key="8">
    <source>
        <dbReference type="Proteomes" id="UP000678679"/>
    </source>
</evidence>
<feature type="compositionally biased region" description="Basic residues" evidence="5">
    <location>
        <begin position="1495"/>
        <end position="1522"/>
    </location>
</feature>